<keyword evidence="4" id="KW-1185">Reference proteome</keyword>
<dbReference type="InParanoid" id="A0A251VT55"/>
<dbReference type="Pfam" id="PF03031">
    <property type="entry name" value="NIF"/>
    <property type="match status" value="1"/>
</dbReference>
<dbReference type="InterPro" id="IPR004274">
    <property type="entry name" value="FCP1_dom"/>
</dbReference>
<sequence>MATKDSTITNVVVSSDDNTTTKENDVVKVATTKNVVAVKENDVAGTKNVVADSKEEKEDETEAEINNVVAHDTRCTNEKEDKEDNDNEKETGIELNISLEKLNLGPKKKLLVLPIGGFLVHRAHRRRPKIIPRNRKPDFCSGSFMIYKRPFCEEFLKFCFERFEVGIWSSAMELDQSHCTETDFMYPDNEYKPVFLKELDHIWSKKYIYLPWSEGEYSASNTLLITDPVKALLNPPNTAIFLGDYDPKNNRDDFLGPNSRLRMFLDGLEEAKDVQTYVKAHPFGDPAITPSHADWDYYSKIIRLYGKNK</sequence>
<accession>A0A251VT55</accession>
<evidence type="ECO:0000256" key="1">
    <source>
        <dbReference type="RuleBase" id="RU365079"/>
    </source>
</evidence>
<evidence type="ECO:0000259" key="2">
    <source>
        <dbReference type="PROSITE" id="PS50969"/>
    </source>
</evidence>
<keyword evidence="1" id="KW-0496">Mitochondrion</keyword>
<dbReference type="InterPro" id="IPR023214">
    <property type="entry name" value="HAD_sf"/>
</dbReference>
<keyword evidence="1" id="KW-0809">Transit peptide</keyword>
<dbReference type="Proteomes" id="UP000215914">
    <property type="component" value="Chromosome 1"/>
</dbReference>
<dbReference type="GO" id="GO:0005744">
    <property type="term" value="C:TIM23 mitochondrial import inner membrane translocase complex"/>
    <property type="evidence" value="ECO:0000318"/>
    <property type="project" value="GO_Central"/>
</dbReference>
<dbReference type="AlphaFoldDB" id="A0A251VT55"/>
<comment type="function">
    <text evidence="1">Essential component of the TIM23 complex, a complex that mediates the translocation of transit peptide-containing proteins across the mitochondrial inner membrane.</text>
</comment>
<evidence type="ECO:0000313" key="3">
    <source>
        <dbReference type="EMBL" id="OTG38313.1"/>
    </source>
</evidence>
<dbReference type="InterPro" id="IPR036412">
    <property type="entry name" value="HAD-like_sf"/>
</dbReference>
<dbReference type="SUPFAM" id="SSF56784">
    <property type="entry name" value="HAD-like"/>
    <property type="match status" value="1"/>
</dbReference>
<dbReference type="Gene3D" id="3.40.50.1000">
    <property type="entry name" value="HAD superfamily/HAD-like"/>
    <property type="match status" value="2"/>
</dbReference>
<keyword evidence="1" id="KW-0811">Translocation</keyword>
<organism evidence="3 4">
    <name type="scientific">Helianthus annuus</name>
    <name type="common">Common sunflower</name>
    <dbReference type="NCBI Taxonomy" id="4232"/>
    <lineage>
        <taxon>Eukaryota</taxon>
        <taxon>Viridiplantae</taxon>
        <taxon>Streptophyta</taxon>
        <taxon>Embryophyta</taxon>
        <taxon>Tracheophyta</taxon>
        <taxon>Spermatophyta</taxon>
        <taxon>Magnoliopsida</taxon>
        <taxon>eudicotyledons</taxon>
        <taxon>Gunneridae</taxon>
        <taxon>Pentapetalae</taxon>
        <taxon>asterids</taxon>
        <taxon>campanulids</taxon>
        <taxon>Asterales</taxon>
        <taxon>Asteraceae</taxon>
        <taxon>Asteroideae</taxon>
        <taxon>Heliantheae alliance</taxon>
        <taxon>Heliantheae</taxon>
        <taxon>Helianthus</taxon>
    </lineage>
</organism>
<dbReference type="EMBL" id="CM007890">
    <property type="protein sequence ID" value="OTG38313.1"/>
    <property type="molecule type" value="Genomic_DNA"/>
</dbReference>
<dbReference type="PANTHER" id="PTHR12210">
    <property type="entry name" value="DULLARD PROTEIN PHOSPHATASE"/>
    <property type="match status" value="1"/>
</dbReference>
<comment type="subunit">
    <text evidence="1">Component of the TIM23 complex.</text>
</comment>
<dbReference type="SMART" id="SM00577">
    <property type="entry name" value="CPDc"/>
    <property type="match status" value="1"/>
</dbReference>
<reference evidence="4" key="1">
    <citation type="journal article" date="2017" name="Nature">
        <title>The sunflower genome provides insights into oil metabolism, flowering and Asterid evolution.</title>
        <authorList>
            <person name="Badouin H."/>
            <person name="Gouzy J."/>
            <person name="Grassa C.J."/>
            <person name="Murat F."/>
            <person name="Staton S.E."/>
            <person name="Cottret L."/>
            <person name="Lelandais-Briere C."/>
            <person name="Owens G.L."/>
            <person name="Carrere S."/>
            <person name="Mayjonade B."/>
            <person name="Legrand L."/>
            <person name="Gill N."/>
            <person name="Kane N.C."/>
            <person name="Bowers J.E."/>
            <person name="Hubner S."/>
            <person name="Bellec A."/>
            <person name="Berard A."/>
            <person name="Berges H."/>
            <person name="Blanchet N."/>
            <person name="Boniface M.C."/>
            <person name="Brunel D."/>
            <person name="Catrice O."/>
            <person name="Chaidir N."/>
            <person name="Claudel C."/>
            <person name="Donnadieu C."/>
            <person name="Faraut T."/>
            <person name="Fievet G."/>
            <person name="Helmstetter N."/>
            <person name="King M."/>
            <person name="Knapp S.J."/>
            <person name="Lai Z."/>
            <person name="Le Paslier M.C."/>
            <person name="Lippi Y."/>
            <person name="Lorenzon L."/>
            <person name="Mandel J.R."/>
            <person name="Marage G."/>
            <person name="Marchand G."/>
            <person name="Marquand E."/>
            <person name="Bret-Mestries E."/>
            <person name="Morien E."/>
            <person name="Nambeesan S."/>
            <person name="Nguyen T."/>
            <person name="Pegot-Espagnet P."/>
            <person name="Pouilly N."/>
            <person name="Raftis F."/>
            <person name="Sallet E."/>
            <person name="Schiex T."/>
            <person name="Thomas J."/>
            <person name="Vandecasteele C."/>
            <person name="Vares D."/>
            <person name="Vear F."/>
            <person name="Vautrin S."/>
            <person name="Crespi M."/>
            <person name="Mangin B."/>
            <person name="Burke J.M."/>
            <person name="Salse J."/>
            <person name="Munos S."/>
            <person name="Vincourt P."/>
            <person name="Rieseberg L.H."/>
            <person name="Langlade N.B."/>
        </authorList>
    </citation>
    <scope>NUCLEOTIDE SEQUENCE [LARGE SCALE GENOMIC DNA]</scope>
    <source>
        <strain evidence="4">cv. SF193</strain>
    </source>
</reference>
<comment type="subcellular location">
    <subcellularLocation>
        <location evidence="1">Mitochondrion inner membrane</location>
        <topology evidence="1">Single-pass membrane protein</topology>
    </subcellularLocation>
</comment>
<gene>
    <name evidence="3" type="ORF">HannXRQ_Chr01g0028361</name>
</gene>
<dbReference type="PROSITE" id="PS50969">
    <property type="entry name" value="FCP1"/>
    <property type="match status" value="1"/>
</dbReference>
<keyword evidence="1" id="KW-0653">Protein transport</keyword>
<protein>
    <recommendedName>
        <fullName evidence="1">Mitochondrial import inner membrane translocase subunit TIM50</fullName>
    </recommendedName>
</protein>
<dbReference type="GO" id="GO:0030150">
    <property type="term" value="P:protein import into mitochondrial matrix"/>
    <property type="evidence" value="ECO:0000318"/>
    <property type="project" value="GO_Central"/>
</dbReference>
<dbReference type="InterPro" id="IPR050365">
    <property type="entry name" value="TIM50"/>
</dbReference>
<keyword evidence="1" id="KW-0813">Transport</keyword>
<comment type="similarity">
    <text evidence="1">Belongs to the TIM50 family.</text>
</comment>
<dbReference type="STRING" id="4232.A0A251VT55"/>
<dbReference type="OMA" id="FCHERFE"/>
<proteinExistence type="inferred from homology"/>
<feature type="domain" description="FCP1 homology" evidence="2">
    <location>
        <begin position="104"/>
        <end position="268"/>
    </location>
</feature>
<evidence type="ECO:0000313" key="4">
    <source>
        <dbReference type="Proteomes" id="UP000215914"/>
    </source>
</evidence>
<name>A0A251VT55_HELAN</name>